<name>I3Z485_BELBD</name>
<keyword evidence="10" id="KW-1185">Reference proteome</keyword>
<dbReference type="GO" id="GO:0005615">
    <property type="term" value="C:extracellular space"/>
    <property type="evidence" value="ECO:0007669"/>
    <property type="project" value="TreeGrafter"/>
</dbReference>
<comment type="similarity">
    <text evidence="2">Belongs to the peptidase M14 family.</text>
</comment>
<evidence type="ECO:0000259" key="8">
    <source>
        <dbReference type="SMART" id="SM00631"/>
    </source>
</evidence>
<dbReference type="KEGG" id="bbd:Belba_1434"/>
<dbReference type="InterPro" id="IPR000834">
    <property type="entry name" value="Peptidase_M14"/>
</dbReference>
<dbReference type="PANTHER" id="PTHR11705:SF143">
    <property type="entry name" value="SLL0236 PROTEIN"/>
    <property type="match status" value="1"/>
</dbReference>
<dbReference type="InterPro" id="IPR029062">
    <property type="entry name" value="Class_I_gatase-like"/>
</dbReference>
<keyword evidence="5" id="KW-0862">Zinc</keyword>
<dbReference type="EMBL" id="CP003281">
    <property type="protein sequence ID" value="AFL84053.1"/>
    <property type="molecule type" value="Genomic_DNA"/>
</dbReference>
<dbReference type="Proteomes" id="UP000006050">
    <property type="component" value="Chromosome"/>
</dbReference>
<feature type="domain" description="Peptidase M14" evidence="8">
    <location>
        <begin position="41"/>
        <end position="311"/>
    </location>
</feature>
<dbReference type="Pfam" id="PF00246">
    <property type="entry name" value="Peptidase_M14"/>
    <property type="match status" value="1"/>
</dbReference>
<reference evidence="10" key="1">
    <citation type="submission" date="2012-06" db="EMBL/GenBank/DDBJ databases">
        <title>The complete genome of Belliella baltica DSM 15883.</title>
        <authorList>
            <person name="Lucas S."/>
            <person name="Copeland A."/>
            <person name="Lapidus A."/>
            <person name="Goodwin L."/>
            <person name="Pitluck S."/>
            <person name="Peters L."/>
            <person name="Mikhailova N."/>
            <person name="Davenport K."/>
            <person name="Kyrpides N."/>
            <person name="Mavromatis K."/>
            <person name="Pagani I."/>
            <person name="Ivanova N."/>
            <person name="Ovchinnikova G."/>
            <person name="Zeytun A."/>
            <person name="Detter J.C."/>
            <person name="Han C."/>
            <person name="Land M."/>
            <person name="Hauser L."/>
            <person name="Markowitz V."/>
            <person name="Cheng J.-F."/>
            <person name="Hugenholtz P."/>
            <person name="Woyke T."/>
            <person name="Wu D."/>
            <person name="Tindall B."/>
            <person name="Pomrenke H."/>
            <person name="Brambilla E."/>
            <person name="Klenk H.-P."/>
            <person name="Eisen J.A."/>
        </authorList>
    </citation>
    <scope>NUCLEOTIDE SEQUENCE [LARGE SCALE GENOMIC DNA]</scope>
    <source>
        <strain evidence="10">DSM 15883 / CIP 108006 / LMG 21964 / BA134</strain>
    </source>
</reference>
<evidence type="ECO:0000256" key="4">
    <source>
        <dbReference type="ARBA" id="ARBA00022801"/>
    </source>
</evidence>
<organism evidence="9 10">
    <name type="scientific">Belliella baltica (strain DSM 15883 / CIP 108006 / LMG 21964 / BA134)</name>
    <dbReference type="NCBI Taxonomy" id="866536"/>
    <lineage>
        <taxon>Bacteria</taxon>
        <taxon>Pseudomonadati</taxon>
        <taxon>Bacteroidota</taxon>
        <taxon>Cytophagia</taxon>
        <taxon>Cytophagales</taxon>
        <taxon>Cyclobacteriaceae</taxon>
        <taxon>Belliella</taxon>
    </lineage>
</organism>
<dbReference type="PANTHER" id="PTHR11705">
    <property type="entry name" value="PROTEASE FAMILY M14 CARBOXYPEPTIDASE A,B"/>
    <property type="match status" value="1"/>
</dbReference>
<keyword evidence="9" id="KW-0121">Carboxypeptidase</keyword>
<dbReference type="Gene3D" id="3.40.630.10">
    <property type="entry name" value="Zn peptidases"/>
    <property type="match status" value="1"/>
</dbReference>
<gene>
    <name evidence="9" type="ordered locus">Belba_1434</name>
</gene>
<evidence type="ECO:0000256" key="3">
    <source>
        <dbReference type="ARBA" id="ARBA00022670"/>
    </source>
</evidence>
<dbReference type="STRING" id="866536.Belba_1434"/>
<evidence type="ECO:0000256" key="6">
    <source>
        <dbReference type="ARBA" id="ARBA00023049"/>
    </source>
</evidence>
<evidence type="ECO:0000256" key="1">
    <source>
        <dbReference type="ARBA" id="ARBA00001947"/>
    </source>
</evidence>
<dbReference type="GO" id="GO:0006508">
    <property type="term" value="P:proteolysis"/>
    <property type="evidence" value="ECO:0007669"/>
    <property type="project" value="UniProtKB-KW"/>
</dbReference>
<dbReference type="AlphaFoldDB" id="I3Z485"/>
<keyword evidence="3" id="KW-0645">Protease</keyword>
<dbReference type="eggNOG" id="COG2866">
    <property type="taxonomic scope" value="Bacteria"/>
</dbReference>
<keyword evidence="6" id="KW-0482">Metalloprotease</keyword>
<keyword evidence="7" id="KW-0732">Signal</keyword>
<dbReference type="SUPFAM" id="SSF53187">
    <property type="entry name" value="Zn-dependent exopeptidases"/>
    <property type="match status" value="1"/>
</dbReference>
<accession>I3Z485</accession>
<evidence type="ECO:0000256" key="7">
    <source>
        <dbReference type="SAM" id="SignalP"/>
    </source>
</evidence>
<sequence>MLNTSYMKKIYTLVLSLLVVGTSLAQKSPDEFLGYKAGERFTPHHRVVDYFEHLASTLPNVELVYYGESVEHRPLFVAIVSSPENMQNLEQIRTDNLKRTGLLEGSPSTKVAINWMQYNVHGNEAVATEAAMMTFWEVANPNNSESKSWLQNQVLIIDPCANPDGKDRYTVWYNQKGNKILQPDPQSTEHSEPWPGGRPNHYLMDLNRDWAWQTQAETEQRIKLYHEWMPHLFVDYHEQGINDPFYFAPAAKPIHEQVSPFQHEFQDIYGKNTAAKFDANNWQYFTKERFDLLYPSYGDTYPMYNGAIGMTIEKGGSGRAGLGMLNALGDTVTLEERIIHQHTAGISAVEVTSKNAARLTEEFAKYFKDNSTNPKAKYKSFVIKGDGNHDRLKALLTLLDKNKITYGFAGNRSGLRGLDYNTGKSTSFSTTEEDIIVNAYQVKSVLTQVLFEPEAILEDSITYDITSWALPFAYGLQAYALETKLDAAKAYQKPVFEKNVVNGAPLAYIAPWNATVHAKFLAALLQEGIRARVTEFAFEINGESYPAGTLLLMRNGNQYVHDYDKKVVDLANKFEITLATSNSSYVDKGKDFGSSDVKVVKAPKVAVVSGAGTSSLNFGEIWYFFEQELNYPISILEADMLGRFDLNKYDVLILPSGNYLNGGSFTKVMDWVKAGGKAIAIEGSVGMFADKEGFSLSRFDTEEEKKAQQKTDTEFQKSARIEPYQDRERMGISTTAAGAIFEVKMDQTHPLSFGVGKNYYTLKNNGRRYAYLTNGVNAGIIPSLENYRFGFIGNKLKPQMNQSMVYGMENQGRGQIVYMVDNPMFRSFWESGKLIMANAIFFVGQ</sequence>
<evidence type="ECO:0000256" key="2">
    <source>
        <dbReference type="ARBA" id="ARBA00005988"/>
    </source>
</evidence>
<protein>
    <submittedName>
        <fullName evidence="9">Zinc carboxypeptidase</fullName>
    </submittedName>
</protein>
<dbReference type="SMART" id="SM00631">
    <property type="entry name" value="Zn_pept"/>
    <property type="match status" value="1"/>
</dbReference>
<feature type="signal peptide" evidence="7">
    <location>
        <begin position="1"/>
        <end position="25"/>
    </location>
</feature>
<evidence type="ECO:0000313" key="10">
    <source>
        <dbReference type="Proteomes" id="UP000006050"/>
    </source>
</evidence>
<proteinExistence type="inferred from homology"/>
<dbReference type="GO" id="GO:0004181">
    <property type="term" value="F:metallocarboxypeptidase activity"/>
    <property type="evidence" value="ECO:0007669"/>
    <property type="project" value="InterPro"/>
</dbReference>
<evidence type="ECO:0000256" key="5">
    <source>
        <dbReference type="ARBA" id="ARBA00022833"/>
    </source>
</evidence>
<keyword evidence="4" id="KW-0378">Hydrolase</keyword>
<comment type="cofactor">
    <cofactor evidence="1">
        <name>Zn(2+)</name>
        <dbReference type="ChEBI" id="CHEBI:29105"/>
    </cofactor>
</comment>
<feature type="chain" id="PRO_5003684112" evidence="7">
    <location>
        <begin position="26"/>
        <end position="845"/>
    </location>
</feature>
<dbReference type="HOGENOM" id="CLU_323582_0_0_10"/>
<dbReference type="GO" id="GO:0008270">
    <property type="term" value="F:zinc ion binding"/>
    <property type="evidence" value="ECO:0007669"/>
    <property type="project" value="InterPro"/>
</dbReference>
<dbReference type="SUPFAM" id="SSF52317">
    <property type="entry name" value="Class I glutamine amidotransferase-like"/>
    <property type="match status" value="1"/>
</dbReference>
<evidence type="ECO:0000313" key="9">
    <source>
        <dbReference type="EMBL" id="AFL84053.1"/>
    </source>
</evidence>
<dbReference type="PATRIC" id="fig|866536.3.peg.1483"/>
<dbReference type="Gene3D" id="3.40.50.880">
    <property type="match status" value="1"/>
</dbReference>